<keyword evidence="2" id="KW-0479">Metal-binding</keyword>
<dbReference type="Pfam" id="PF00884">
    <property type="entry name" value="Sulfatase"/>
    <property type="match status" value="1"/>
</dbReference>
<dbReference type="PROSITE" id="PS00523">
    <property type="entry name" value="SULFATASE_1"/>
    <property type="match status" value="1"/>
</dbReference>
<dbReference type="CDD" id="cd16033">
    <property type="entry name" value="sulfatase_like"/>
    <property type="match status" value="1"/>
</dbReference>
<comment type="similarity">
    <text evidence="1">Belongs to the sulfatase family.</text>
</comment>
<evidence type="ECO:0000256" key="1">
    <source>
        <dbReference type="ARBA" id="ARBA00008779"/>
    </source>
</evidence>
<dbReference type="InterPro" id="IPR017850">
    <property type="entry name" value="Alkaline_phosphatase_core_sf"/>
</dbReference>
<keyword evidence="3" id="KW-0378">Hydrolase</keyword>
<dbReference type="GO" id="GO:0046872">
    <property type="term" value="F:metal ion binding"/>
    <property type="evidence" value="ECO:0007669"/>
    <property type="project" value="UniProtKB-KW"/>
</dbReference>
<sequence length="510" mass="58821">MNKRPNIIFIQNDHQAFYQWQEWKETVKRPNFERLAAEGAEFTSAYCTTPLCGPTRRSLLTGQYPHAHKQYFNYSDPPFEQEVYLDTLAEAGYENYYYGKWHAGPGNALDHHCEGFCHTSYGNPYVRPEYQEYLKRKGLPPAEFEVRHCFHVREFGYGDPDSKYYYDLKAGNHHYRSKDPDYCGEHAAGITVTPKETTESFFLADLACNRLEQLAAREDKSRPFALRVDFWGPHQPYFPTQEYLDMYKDMKLSEYPSWNSGLEGKPAAYFRERNPPMGTDDYHIIIPNPMPWSYYNELLQYCAAQITMLDEAAGLILDKVRELGLDENTLIIYTTDHGDGLACQGGHFDKGSYMAQEVLRIPMAASWKGHIAPGQKREELVSSLSIPVTILDAAGLTFTKNKVHARSLLPLVTGNAGEPVDWPDTVVAETYGHGYGEEITSRVIVWKQYKYVASVGENNRDELYNLEQDKYELVNHIDDSEYADILAEMRRRLREWQVETDDPVGFEWAE</sequence>
<reference evidence="6 7" key="1">
    <citation type="submission" date="2011-08" db="EMBL/GenBank/DDBJ databases">
        <title>The Genome Sequence of Clostridium hathewayi WAL-18680.</title>
        <authorList>
            <consortium name="The Broad Institute Genome Sequencing Platform"/>
            <person name="Earl A."/>
            <person name="Ward D."/>
            <person name="Feldgarden M."/>
            <person name="Gevers D."/>
            <person name="Finegold S.M."/>
            <person name="Summanen P.H."/>
            <person name="Molitoris D.R."/>
            <person name="Song M."/>
            <person name="Daigneault M."/>
            <person name="Allen-Vercoe E."/>
            <person name="Young S.K."/>
            <person name="Zeng Q."/>
            <person name="Gargeya S."/>
            <person name="Fitzgerald M."/>
            <person name="Haas B."/>
            <person name="Abouelleil A."/>
            <person name="Alvarado L."/>
            <person name="Arachchi H.M."/>
            <person name="Berlin A."/>
            <person name="Brown A."/>
            <person name="Chapman S.B."/>
            <person name="Chen Z."/>
            <person name="Dunbar C."/>
            <person name="Freedman E."/>
            <person name="Gearin G."/>
            <person name="Gellesch M."/>
            <person name="Goldberg J."/>
            <person name="Griggs A."/>
            <person name="Gujja S."/>
            <person name="Heiman D."/>
            <person name="Howarth C."/>
            <person name="Larson L."/>
            <person name="Lui A."/>
            <person name="MacDonald P.J.P."/>
            <person name="Montmayeur A."/>
            <person name="Murphy C."/>
            <person name="Neiman D."/>
            <person name="Pearson M."/>
            <person name="Priest M."/>
            <person name="Roberts A."/>
            <person name="Saif S."/>
            <person name="Shea T."/>
            <person name="Shenoy N."/>
            <person name="Sisk P."/>
            <person name="Stolte C."/>
            <person name="Sykes S."/>
            <person name="Wortman J."/>
            <person name="Nusbaum C."/>
            <person name="Birren B."/>
        </authorList>
    </citation>
    <scope>NUCLEOTIDE SEQUENCE [LARGE SCALE GENOMIC DNA]</scope>
    <source>
        <strain evidence="6 7">WAL-18680</strain>
    </source>
</reference>
<keyword evidence="7" id="KW-1185">Reference proteome</keyword>
<comment type="caution">
    <text evidence="6">The sequence shown here is derived from an EMBL/GenBank/DDBJ whole genome shotgun (WGS) entry which is preliminary data.</text>
</comment>
<dbReference type="InterPro" id="IPR024607">
    <property type="entry name" value="Sulfatase_CS"/>
</dbReference>
<accession>G5IIJ9</accession>
<dbReference type="SUPFAM" id="SSF53649">
    <property type="entry name" value="Alkaline phosphatase-like"/>
    <property type="match status" value="1"/>
</dbReference>
<dbReference type="PATRIC" id="fig|742737.3.peg.3306"/>
<dbReference type="InterPro" id="IPR050738">
    <property type="entry name" value="Sulfatase"/>
</dbReference>
<dbReference type="PANTHER" id="PTHR42693">
    <property type="entry name" value="ARYLSULFATASE FAMILY MEMBER"/>
    <property type="match status" value="1"/>
</dbReference>
<dbReference type="OrthoDB" id="279611at2"/>
<dbReference type="HOGENOM" id="CLU_006332_9_2_9"/>
<feature type="domain" description="Sulfatase N-terminal" evidence="5">
    <location>
        <begin position="5"/>
        <end position="395"/>
    </location>
</feature>
<evidence type="ECO:0000256" key="4">
    <source>
        <dbReference type="ARBA" id="ARBA00022837"/>
    </source>
</evidence>
<evidence type="ECO:0000256" key="3">
    <source>
        <dbReference type="ARBA" id="ARBA00022801"/>
    </source>
</evidence>
<name>G5IIJ9_9FIRM</name>
<dbReference type="PANTHER" id="PTHR42693:SF53">
    <property type="entry name" value="ENDO-4-O-SULFATASE"/>
    <property type="match status" value="1"/>
</dbReference>
<dbReference type="RefSeq" id="WP_006781307.1">
    <property type="nucleotide sequence ID" value="NZ_CP040506.1"/>
</dbReference>
<gene>
    <name evidence="6" type="ORF">HMPREF9473_03327</name>
</gene>
<evidence type="ECO:0000256" key="2">
    <source>
        <dbReference type="ARBA" id="ARBA00022723"/>
    </source>
</evidence>
<proteinExistence type="inferred from homology"/>
<evidence type="ECO:0000313" key="7">
    <source>
        <dbReference type="Proteomes" id="UP000005384"/>
    </source>
</evidence>
<keyword evidence="4" id="KW-0106">Calcium</keyword>
<dbReference type="Proteomes" id="UP000005384">
    <property type="component" value="Unassembled WGS sequence"/>
</dbReference>
<dbReference type="GO" id="GO:0004065">
    <property type="term" value="F:arylsulfatase activity"/>
    <property type="evidence" value="ECO:0007669"/>
    <property type="project" value="TreeGrafter"/>
</dbReference>
<dbReference type="Gene3D" id="3.40.720.10">
    <property type="entry name" value="Alkaline Phosphatase, subunit A"/>
    <property type="match status" value="1"/>
</dbReference>
<organism evidence="6 7">
    <name type="scientific">Hungatella hathewayi WAL-18680</name>
    <dbReference type="NCBI Taxonomy" id="742737"/>
    <lineage>
        <taxon>Bacteria</taxon>
        <taxon>Bacillati</taxon>
        <taxon>Bacillota</taxon>
        <taxon>Clostridia</taxon>
        <taxon>Lachnospirales</taxon>
        <taxon>Lachnospiraceae</taxon>
        <taxon>Hungatella</taxon>
    </lineage>
</organism>
<evidence type="ECO:0000259" key="5">
    <source>
        <dbReference type="Pfam" id="PF00884"/>
    </source>
</evidence>
<protein>
    <recommendedName>
        <fullName evidence="5">Sulfatase N-terminal domain-containing protein</fullName>
    </recommendedName>
</protein>
<evidence type="ECO:0000313" key="6">
    <source>
        <dbReference type="EMBL" id="EHI58634.1"/>
    </source>
</evidence>
<dbReference type="InterPro" id="IPR000917">
    <property type="entry name" value="Sulfatase_N"/>
</dbReference>
<dbReference type="AlphaFoldDB" id="G5IIJ9"/>
<dbReference type="EMBL" id="ADLN01000092">
    <property type="protein sequence ID" value="EHI58634.1"/>
    <property type="molecule type" value="Genomic_DNA"/>
</dbReference>